<reference evidence="12" key="1">
    <citation type="journal article" date="2014" name="Nat. Genet.">
        <title>Genome of the human hookworm Necator americanus.</title>
        <authorList>
            <person name="Tang Y.T."/>
            <person name="Gao X."/>
            <person name="Rosa B.A."/>
            <person name="Abubucker S."/>
            <person name="Hallsworth-Pepin K."/>
            <person name="Martin J."/>
            <person name="Tyagi R."/>
            <person name="Heizer E."/>
            <person name="Zhang X."/>
            <person name="Bhonagiri-Palsikar V."/>
            <person name="Minx P."/>
            <person name="Warren W.C."/>
            <person name="Wang Q."/>
            <person name="Zhan B."/>
            <person name="Hotez P.J."/>
            <person name="Sternberg P.W."/>
            <person name="Dougall A."/>
            <person name="Gaze S.T."/>
            <person name="Mulvenna J."/>
            <person name="Sotillo J."/>
            <person name="Ranganathan S."/>
            <person name="Rabelo E.M."/>
            <person name="Wilson R.K."/>
            <person name="Felgner P.L."/>
            <person name="Bethony J."/>
            <person name="Hawdon J.M."/>
            <person name="Gasser R.B."/>
            <person name="Loukas A."/>
            <person name="Mitreva M."/>
        </authorList>
    </citation>
    <scope>NUCLEOTIDE SEQUENCE [LARGE SCALE GENOMIC DNA]</scope>
</reference>
<accession>W2T131</accession>
<dbReference type="Proteomes" id="UP000053676">
    <property type="component" value="Unassembled WGS sequence"/>
</dbReference>
<dbReference type="STRING" id="51031.W2T131"/>
<evidence type="ECO:0000256" key="4">
    <source>
        <dbReference type="ARBA" id="ARBA00022692"/>
    </source>
</evidence>
<evidence type="ECO:0000256" key="6">
    <source>
        <dbReference type="ARBA" id="ARBA00022989"/>
    </source>
</evidence>
<evidence type="ECO:0000256" key="7">
    <source>
        <dbReference type="ARBA" id="ARBA00023098"/>
    </source>
</evidence>
<evidence type="ECO:0000256" key="1">
    <source>
        <dbReference type="ARBA" id="ARBA00004141"/>
    </source>
</evidence>
<dbReference type="AlphaFoldDB" id="W2T131"/>
<dbReference type="GO" id="GO:0000139">
    <property type="term" value="C:Golgi membrane"/>
    <property type="evidence" value="ECO:0007669"/>
    <property type="project" value="TreeGrafter"/>
</dbReference>
<gene>
    <name evidence="11" type="ORF">NECAME_03866</name>
</gene>
<evidence type="ECO:0000256" key="2">
    <source>
        <dbReference type="ARBA" id="ARBA00005441"/>
    </source>
</evidence>
<dbReference type="GO" id="GO:0005886">
    <property type="term" value="C:plasma membrane"/>
    <property type="evidence" value="ECO:0007669"/>
    <property type="project" value="TreeGrafter"/>
</dbReference>
<name>W2T131_NECAM</name>
<dbReference type="PANTHER" id="PTHR21290:SF34">
    <property type="entry name" value="PHOSPHATIDYLCHOLINE:CERAMIDE CHOLINEPHOSPHOTRANSFERASE 3-RELATED"/>
    <property type="match status" value="1"/>
</dbReference>
<keyword evidence="7" id="KW-0443">Lipid metabolism</keyword>
<feature type="domain" description="Sphingomyelin synthase-like" evidence="10">
    <location>
        <begin position="54"/>
        <end position="126"/>
    </location>
</feature>
<proteinExistence type="inferred from homology"/>
<dbReference type="GO" id="GO:0006686">
    <property type="term" value="P:sphingomyelin biosynthetic process"/>
    <property type="evidence" value="ECO:0007669"/>
    <property type="project" value="TreeGrafter"/>
</dbReference>
<dbReference type="OrthoDB" id="422827at2759"/>
<comment type="similarity">
    <text evidence="2">Belongs to the sphingomyelin synthase family.</text>
</comment>
<dbReference type="Pfam" id="PF14360">
    <property type="entry name" value="PAP2_C"/>
    <property type="match status" value="1"/>
</dbReference>
<dbReference type="KEGG" id="nai:NECAME_03866"/>
<evidence type="ECO:0000256" key="8">
    <source>
        <dbReference type="ARBA" id="ARBA00023136"/>
    </source>
</evidence>
<dbReference type="EMBL" id="KI660323">
    <property type="protein sequence ID" value="ETN74951.1"/>
    <property type="molecule type" value="Genomic_DNA"/>
</dbReference>
<evidence type="ECO:0000256" key="9">
    <source>
        <dbReference type="SAM" id="Phobius"/>
    </source>
</evidence>
<feature type="transmembrane region" description="Helical" evidence="9">
    <location>
        <begin position="57"/>
        <end position="77"/>
    </location>
</feature>
<protein>
    <recommendedName>
        <fullName evidence="10">Sphingomyelin synthase-like domain-containing protein</fullName>
    </recommendedName>
</protein>
<dbReference type="GO" id="GO:0047493">
    <property type="term" value="F:ceramide cholinephosphotransferase activity"/>
    <property type="evidence" value="ECO:0007669"/>
    <property type="project" value="TreeGrafter"/>
</dbReference>
<dbReference type="PANTHER" id="PTHR21290">
    <property type="entry name" value="SPHINGOMYELIN SYNTHETASE"/>
    <property type="match status" value="1"/>
</dbReference>
<dbReference type="InterPro" id="IPR025749">
    <property type="entry name" value="Sphingomyelin_synth-like_dom"/>
</dbReference>
<organism evidence="11 12">
    <name type="scientific">Necator americanus</name>
    <name type="common">Human hookworm</name>
    <dbReference type="NCBI Taxonomy" id="51031"/>
    <lineage>
        <taxon>Eukaryota</taxon>
        <taxon>Metazoa</taxon>
        <taxon>Ecdysozoa</taxon>
        <taxon>Nematoda</taxon>
        <taxon>Chromadorea</taxon>
        <taxon>Rhabditida</taxon>
        <taxon>Rhabditina</taxon>
        <taxon>Rhabditomorpha</taxon>
        <taxon>Strongyloidea</taxon>
        <taxon>Ancylostomatidae</taxon>
        <taxon>Bunostominae</taxon>
        <taxon>Necator</taxon>
    </lineage>
</organism>
<evidence type="ECO:0000256" key="5">
    <source>
        <dbReference type="ARBA" id="ARBA00022919"/>
    </source>
</evidence>
<evidence type="ECO:0000256" key="3">
    <source>
        <dbReference type="ARBA" id="ARBA00022679"/>
    </source>
</evidence>
<dbReference type="GO" id="GO:0046513">
    <property type="term" value="P:ceramide biosynthetic process"/>
    <property type="evidence" value="ECO:0007669"/>
    <property type="project" value="TreeGrafter"/>
</dbReference>
<feature type="transmembrane region" description="Helical" evidence="9">
    <location>
        <begin position="83"/>
        <end position="102"/>
    </location>
</feature>
<keyword evidence="5" id="KW-0746">Sphingolipid metabolism</keyword>
<sequence>MSNGYLMNRWLVTGYENNTSRCRAQVNFTFRVFVSRIAEQAIRAGFQDKDGMLCGDMLFSGHTLGMITSALCIAYYLPNRWRMLQWVVHCFAAVGMICMIISRTHYTIDIVIAYWLSNFVFRTYHAFCEVDIFMERRKSVLWGLWMFWVVEWLEDDIVPGKIENKFEFPFDGLLRLLLRDEAVKHHKQISIDFLAERRTKRLREIPNDNEKFTEMFEEIRKRVRLPRSTCHEQSAESAQLSDPPPTQDEEFVDVFTLRVFAEVSSHLPFVVLVLIMPIYFMVAQ</sequence>
<keyword evidence="3" id="KW-0808">Transferase</keyword>
<keyword evidence="4 9" id="KW-0812">Transmembrane</keyword>
<evidence type="ECO:0000313" key="12">
    <source>
        <dbReference type="Proteomes" id="UP000053676"/>
    </source>
</evidence>
<dbReference type="GO" id="GO:0005789">
    <property type="term" value="C:endoplasmic reticulum membrane"/>
    <property type="evidence" value="ECO:0007669"/>
    <property type="project" value="TreeGrafter"/>
</dbReference>
<feature type="transmembrane region" description="Helical" evidence="9">
    <location>
        <begin position="265"/>
        <end position="282"/>
    </location>
</feature>
<keyword evidence="8 9" id="KW-0472">Membrane</keyword>
<keyword evidence="6 9" id="KW-1133">Transmembrane helix</keyword>
<dbReference type="GO" id="GO:0033188">
    <property type="term" value="F:sphingomyelin synthase activity"/>
    <property type="evidence" value="ECO:0007669"/>
    <property type="project" value="TreeGrafter"/>
</dbReference>
<evidence type="ECO:0000259" key="10">
    <source>
        <dbReference type="Pfam" id="PF14360"/>
    </source>
</evidence>
<dbReference type="InterPro" id="IPR045221">
    <property type="entry name" value="Sphingomyelin_synth-like"/>
</dbReference>
<comment type="subcellular location">
    <subcellularLocation>
        <location evidence="1">Membrane</location>
        <topology evidence="1">Multi-pass membrane protein</topology>
    </subcellularLocation>
</comment>
<keyword evidence="12" id="KW-1185">Reference proteome</keyword>
<evidence type="ECO:0000313" key="11">
    <source>
        <dbReference type="EMBL" id="ETN74951.1"/>
    </source>
</evidence>